<accession>A0A0L0GD98</accession>
<dbReference type="AlphaFoldDB" id="A0A0L0GD98"/>
<name>A0A0L0GD98_9EUKA</name>
<dbReference type="GO" id="GO:0003713">
    <property type="term" value="F:transcription coactivator activity"/>
    <property type="evidence" value="ECO:0007669"/>
    <property type="project" value="TreeGrafter"/>
</dbReference>
<dbReference type="GO" id="GO:0005634">
    <property type="term" value="C:nucleus"/>
    <property type="evidence" value="ECO:0007669"/>
    <property type="project" value="TreeGrafter"/>
</dbReference>
<dbReference type="GO" id="GO:0006366">
    <property type="term" value="P:transcription by RNA polymerase II"/>
    <property type="evidence" value="ECO:0007669"/>
    <property type="project" value="TreeGrafter"/>
</dbReference>
<feature type="region of interest" description="Disordered" evidence="1">
    <location>
        <begin position="1"/>
        <end position="75"/>
    </location>
</feature>
<organism evidence="2 3">
    <name type="scientific">Sphaeroforma arctica JP610</name>
    <dbReference type="NCBI Taxonomy" id="667725"/>
    <lineage>
        <taxon>Eukaryota</taxon>
        <taxon>Ichthyosporea</taxon>
        <taxon>Ichthyophonida</taxon>
        <taxon>Sphaeroforma</taxon>
    </lineage>
</organism>
<sequence length="187" mass="20770">MEFKDTRGARRYNMAKKKISENPKAVDARARKEDKKQAVKSSKEKAEEDAMWNDDDKKLAKAAAKKADDERKKAEAAAKKAEMKALLKADEEALALKPKKAPAQKVTQHELHTKKVKAEEAARLAQIEKDRQNGIVTQDHLETFENQNRELAEERADGSVMATGLDAAITDLSIGVKSKTAKVCVLD</sequence>
<dbReference type="EMBL" id="KQ241662">
    <property type="protein sequence ID" value="KNC86218.1"/>
    <property type="molecule type" value="Genomic_DNA"/>
</dbReference>
<evidence type="ECO:0000256" key="1">
    <source>
        <dbReference type="SAM" id="MobiDB-lite"/>
    </source>
</evidence>
<reference evidence="2 3" key="1">
    <citation type="submission" date="2011-02" db="EMBL/GenBank/DDBJ databases">
        <title>The Genome Sequence of Sphaeroforma arctica JP610.</title>
        <authorList>
            <consortium name="The Broad Institute Genome Sequencing Platform"/>
            <person name="Russ C."/>
            <person name="Cuomo C."/>
            <person name="Young S.K."/>
            <person name="Zeng Q."/>
            <person name="Gargeya S."/>
            <person name="Alvarado L."/>
            <person name="Berlin A."/>
            <person name="Chapman S.B."/>
            <person name="Chen Z."/>
            <person name="Freedman E."/>
            <person name="Gellesch M."/>
            <person name="Goldberg J."/>
            <person name="Griggs A."/>
            <person name="Gujja S."/>
            <person name="Heilman E."/>
            <person name="Heiman D."/>
            <person name="Howarth C."/>
            <person name="Mehta T."/>
            <person name="Neiman D."/>
            <person name="Pearson M."/>
            <person name="Roberts A."/>
            <person name="Saif S."/>
            <person name="Shea T."/>
            <person name="Shenoy N."/>
            <person name="Sisk P."/>
            <person name="Stolte C."/>
            <person name="Sykes S."/>
            <person name="White J."/>
            <person name="Yandava C."/>
            <person name="Burger G."/>
            <person name="Gray M.W."/>
            <person name="Holland P.W.H."/>
            <person name="King N."/>
            <person name="Lang F.B.F."/>
            <person name="Roger A.J."/>
            <person name="Ruiz-Trillo I."/>
            <person name="Haas B."/>
            <person name="Nusbaum C."/>
            <person name="Birren B."/>
        </authorList>
    </citation>
    <scope>NUCLEOTIDE SEQUENCE [LARGE SCALE GENOMIC DNA]</scope>
    <source>
        <strain evidence="2 3">JP610</strain>
    </source>
</reference>
<evidence type="ECO:0000313" key="2">
    <source>
        <dbReference type="EMBL" id="KNC86218.1"/>
    </source>
</evidence>
<dbReference type="Proteomes" id="UP000054560">
    <property type="component" value="Unassembled WGS sequence"/>
</dbReference>
<gene>
    <name evidence="2" type="ORF">SARC_01628</name>
</gene>
<proteinExistence type="predicted"/>
<dbReference type="PANTHER" id="PTHR21680">
    <property type="entry name" value="COILED-COIL DOMAIN-CONTAINING PROTEIN 124"/>
    <property type="match status" value="1"/>
</dbReference>
<dbReference type="PANTHER" id="PTHR21680:SF0">
    <property type="entry name" value="COILED-COIL DOMAIN-CONTAINING PROTEIN 124"/>
    <property type="match status" value="1"/>
</dbReference>
<evidence type="ECO:0000313" key="3">
    <source>
        <dbReference type="Proteomes" id="UP000054560"/>
    </source>
</evidence>
<dbReference type="GeneID" id="25902132"/>
<keyword evidence="3" id="KW-1185">Reference proteome</keyword>
<dbReference type="InterPro" id="IPR010422">
    <property type="entry name" value="Ccdc124/Oxs1"/>
</dbReference>
<dbReference type="RefSeq" id="XP_014160120.1">
    <property type="nucleotide sequence ID" value="XM_014304645.1"/>
</dbReference>
<feature type="compositionally biased region" description="Basic and acidic residues" evidence="1">
    <location>
        <begin position="18"/>
        <end position="75"/>
    </location>
</feature>
<protein>
    <submittedName>
        <fullName evidence="2">Uncharacterized protein</fullName>
    </submittedName>
</protein>
<dbReference type="STRING" id="667725.A0A0L0GD98"/>